<dbReference type="RefSeq" id="WP_172604524.1">
    <property type="nucleotide sequence ID" value="NZ_LR134318.1"/>
</dbReference>
<gene>
    <name evidence="1" type="ORF">NCTC9428_05301</name>
</gene>
<sequence length="57" mass="6385">MKKTEESTVPLSTKLASGASDRRSNVIGFAQFKERQANEEYRKALEVVVANAQKADW</sequence>
<organism evidence="1 2">
    <name type="scientific">Pseudomonas fluorescens</name>
    <dbReference type="NCBI Taxonomy" id="294"/>
    <lineage>
        <taxon>Bacteria</taxon>
        <taxon>Pseudomonadati</taxon>
        <taxon>Pseudomonadota</taxon>
        <taxon>Gammaproteobacteria</taxon>
        <taxon>Pseudomonadales</taxon>
        <taxon>Pseudomonadaceae</taxon>
        <taxon>Pseudomonas</taxon>
    </lineage>
</organism>
<evidence type="ECO:0000313" key="1">
    <source>
        <dbReference type="EMBL" id="VEF13599.1"/>
    </source>
</evidence>
<accession>A0A3S4PJN5</accession>
<dbReference type="AlphaFoldDB" id="A0A3S4PJN5"/>
<dbReference type="Proteomes" id="UP000281909">
    <property type="component" value="Chromosome"/>
</dbReference>
<reference evidence="1 2" key="1">
    <citation type="submission" date="2018-12" db="EMBL/GenBank/DDBJ databases">
        <authorList>
            <consortium name="Pathogen Informatics"/>
        </authorList>
    </citation>
    <scope>NUCLEOTIDE SEQUENCE [LARGE SCALE GENOMIC DNA]</scope>
    <source>
        <strain evidence="1 2">NCTC9428</strain>
    </source>
</reference>
<dbReference type="EMBL" id="LR134318">
    <property type="protein sequence ID" value="VEF13599.1"/>
    <property type="molecule type" value="Genomic_DNA"/>
</dbReference>
<protein>
    <submittedName>
        <fullName evidence="1">Uncharacterized protein</fullName>
    </submittedName>
</protein>
<proteinExistence type="predicted"/>
<name>A0A3S4PJN5_PSEFL</name>
<evidence type="ECO:0000313" key="2">
    <source>
        <dbReference type="Proteomes" id="UP000281909"/>
    </source>
</evidence>